<dbReference type="InterPro" id="IPR002938">
    <property type="entry name" value="FAD-bd"/>
</dbReference>
<dbReference type="Pfam" id="PF21274">
    <property type="entry name" value="Rng_hyd_C"/>
    <property type="match status" value="1"/>
</dbReference>
<evidence type="ECO:0000256" key="1">
    <source>
        <dbReference type="ARBA" id="ARBA00001974"/>
    </source>
</evidence>
<dbReference type="GO" id="GO:0071949">
    <property type="term" value="F:FAD binding"/>
    <property type="evidence" value="ECO:0007669"/>
    <property type="project" value="InterPro"/>
</dbReference>
<dbReference type="InterPro" id="IPR050641">
    <property type="entry name" value="RIFMO-like"/>
</dbReference>
<evidence type="ECO:0000256" key="3">
    <source>
        <dbReference type="ARBA" id="ARBA00022827"/>
    </source>
</evidence>
<dbReference type="SUPFAM" id="SSF51905">
    <property type="entry name" value="FAD/NAD(P)-binding domain"/>
    <property type="match status" value="1"/>
</dbReference>
<sequence length="319" mass="34327">MLVTVDGATTWIFHTAAEPTESGAARFTPRRCRELVRAAVGSRDLDVAVLSILPWQPRGLLADRFGEGRVLLIGDAAHAVPPVGAFGLNTGIADAHNLAWKLAAVLDGRAGSALVATYQTERRPVAAFALEQSLLRLHEPRLHWEQGPQAAAARAEAGAANASVVHLGYRYDSTAVVDARPEPPSWEHAELNLDGAPGSRLPHAWLESAGPRRSTLDLVRSEFTLLTGPAGSPWLQAAEQASARLGLPMTTHQLEVATSPGDPTRRWPGIAGIAEDGALLVRPDQFIAWRRNTLPDQPSEELTRALRRVLAREQPADAE</sequence>
<dbReference type="Pfam" id="PF01494">
    <property type="entry name" value="FAD_binding_3"/>
    <property type="match status" value="1"/>
</dbReference>
<dbReference type="PANTHER" id="PTHR43004:SF19">
    <property type="entry name" value="BINDING MONOOXYGENASE, PUTATIVE (JCVI)-RELATED"/>
    <property type="match status" value="1"/>
</dbReference>
<organism evidence="4 5">
    <name type="scientific">Actinoalloteichus hoggarensis</name>
    <dbReference type="NCBI Taxonomy" id="1470176"/>
    <lineage>
        <taxon>Bacteria</taxon>
        <taxon>Bacillati</taxon>
        <taxon>Actinomycetota</taxon>
        <taxon>Actinomycetes</taxon>
        <taxon>Pseudonocardiales</taxon>
        <taxon>Pseudonocardiaceae</taxon>
        <taxon>Actinoalloteichus</taxon>
    </lineage>
</organism>
<dbReference type="KEGG" id="ahg:AHOG_11685"/>
<reference evidence="4 5" key="1">
    <citation type="submission" date="2017-07" db="EMBL/GenBank/DDBJ databases">
        <title>Complete genome sequence of Actinoalloteichus hoggarensis DSM 45943, type strain of Actinoalloteichus hoggarensis.</title>
        <authorList>
            <person name="Ruckert C."/>
            <person name="Nouioui I."/>
            <person name="Willmese J."/>
            <person name="van Wezel G."/>
            <person name="Klenk H.-P."/>
            <person name="Kalinowski J."/>
            <person name="Zotchev S.B."/>
        </authorList>
    </citation>
    <scope>NUCLEOTIDE SEQUENCE [LARGE SCALE GENOMIC DNA]</scope>
    <source>
        <strain evidence="4 5">DSM 45943</strain>
    </source>
</reference>
<dbReference type="EC" id="1.14.13.20" evidence="4"/>
<dbReference type="GO" id="GO:0018666">
    <property type="term" value="F:2,4-dichlorophenol 6-monooxygenase activity"/>
    <property type="evidence" value="ECO:0007669"/>
    <property type="project" value="UniProtKB-EC"/>
</dbReference>
<dbReference type="InterPro" id="IPR036188">
    <property type="entry name" value="FAD/NAD-bd_sf"/>
</dbReference>
<dbReference type="Gene3D" id="3.40.30.120">
    <property type="match status" value="1"/>
</dbReference>
<dbReference type="Gene3D" id="3.30.9.10">
    <property type="entry name" value="D-Amino Acid Oxidase, subunit A, domain 2"/>
    <property type="match status" value="1"/>
</dbReference>
<name>A0A221W2C7_9PSEU</name>
<keyword evidence="5" id="KW-1185">Reference proteome</keyword>
<keyword evidence="3" id="KW-0274">FAD</keyword>
<comment type="cofactor">
    <cofactor evidence="1">
        <name>FAD</name>
        <dbReference type="ChEBI" id="CHEBI:57692"/>
    </cofactor>
</comment>
<dbReference type="Gene3D" id="3.50.50.60">
    <property type="entry name" value="FAD/NAD(P)-binding domain"/>
    <property type="match status" value="1"/>
</dbReference>
<proteinExistence type="predicted"/>
<dbReference type="AlphaFoldDB" id="A0A221W2C7"/>
<evidence type="ECO:0000313" key="5">
    <source>
        <dbReference type="Proteomes" id="UP000204221"/>
    </source>
</evidence>
<evidence type="ECO:0000256" key="2">
    <source>
        <dbReference type="ARBA" id="ARBA00022630"/>
    </source>
</evidence>
<dbReference type="Proteomes" id="UP000204221">
    <property type="component" value="Chromosome"/>
</dbReference>
<protein>
    <submittedName>
        <fullName evidence="4">2,4-dichlorophenol 6-monooxygenase</fullName>
        <ecNumber evidence="4">1.14.13.20</ecNumber>
    </submittedName>
</protein>
<dbReference type="EMBL" id="CP022521">
    <property type="protein sequence ID" value="ASO19980.1"/>
    <property type="molecule type" value="Genomic_DNA"/>
</dbReference>
<dbReference type="PRINTS" id="PR00420">
    <property type="entry name" value="RNGMNOXGNASE"/>
</dbReference>
<accession>A0A221W2C7</accession>
<keyword evidence="2" id="KW-0285">Flavoprotein</keyword>
<keyword evidence="4" id="KW-0503">Monooxygenase</keyword>
<dbReference type="PANTHER" id="PTHR43004">
    <property type="entry name" value="TRK SYSTEM POTASSIUM UPTAKE PROTEIN"/>
    <property type="match status" value="1"/>
</dbReference>
<evidence type="ECO:0000313" key="4">
    <source>
        <dbReference type="EMBL" id="ASO19980.1"/>
    </source>
</evidence>
<keyword evidence="4" id="KW-0560">Oxidoreductase</keyword>
<gene>
    <name evidence="4" type="primary">tfdB4</name>
    <name evidence="4" type="ORF">AHOG_11685</name>
</gene>